<dbReference type="InterPro" id="IPR001623">
    <property type="entry name" value="DnaJ_domain"/>
</dbReference>
<dbReference type="SUPFAM" id="SSF46565">
    <property type="entry name" value="Chaperone J-domain"/>
    <property type="match status" value="1"/>
</dbReference>
<evidence type="ECO:0000256" key="3">
    <source>
        <dbReference type="ARBA" id="ARBA00022771"/>
    </source>
</evidence>
<dbReference type="HAMAP" id="MF_01152">
    <property type="entry name" value="DnaJ"/>
    <property type="match status" value="1"/>
</dbReference>
<evidence type="ECO:0000259" key="8">
    <source>
        <dbReference type="PROSITE" id="PS51188"/>
    </source>
</evidence>
<dbReference type="SUPFAM" id="SSF57938">
    <property type="entry name" value="DnaJ/Hsp40 cysteine-rich domain"/>
    <property type="match status" value="1"/>
</dbReference>
<keyword evidence="10" id="KW-1185">Reference proteome</keyword>
<keyword evidence="3 5" id="KW-0863">Zinc-finger</keyword>
<dbReference type="Gene3D" id="2.10.230.10">
    <property type="entry name" value="Heat shock protein DnaJ, cysteine-rich domain"/>
    <property type="match status" value="1"/>
</dbReference>
<gene>
    <name evidence="9" type="primary">dnaJ</name>
    <name evidence="9" type="ORF">SNAT2548_LOCUS23423</name>
</gene>
<dbReference type="Pfam" id="PF00226">
    <property type="entry name" value="DnaJ"/>
    <property type="match status" value="1"/>
</dbReference>
<dbReference type="GO" id="GO:0031072">
    <property type="term" value="F:heat shock protein binding"/>
    <property type="evidence" value="ECO:0007669"/>
    <property type="project" value="InterPro"/>
</dbReference>
<feature type="domain" description="CR-type" evidence="8">
    <location>
        <begin position="235"/>
        <end position="318"/>
    </location>
</feature>
<dbReference type="CDD" id="cd06257">
    <property type="entry name" value="DnaJ"/>
    <property type="match status" value="1"/>
</dbReference>
<dbReference type="SUPFAM" id="SSF49493">
    <property type="entry name" value="HSP40/DnaJ peptide-binding domain"/>
    <property type="match status" value="2"/>
</dbReference>
<dbReference type="Pfam" id="PF01556">
    <property type="entry name" value="DnaJ_C"/>
    <property type="match status" value="1"/>
</dbReference>
<dbReference type="PROSITE" id="PS50076">
    <property type="entry name" value="DNAJ_2"/>
    <property type="match status" value="1"/>
</dbReference>
<keyword evidence="4 5" id="KW-0862">Zinc</keyword>
<dbReference type="AlphaFoldDB" id="A0A812RAH7"/>
<dbReference type="CDD" id="cd10719">
    <property type="entry name" value="DnaJ_zf"/>
    <property type="match status" value="1"/>
</dbReference>
<protein>
    <submittedName>
        <fullName evidence="9">DnaJ protein</fullName>
    </submittedName>
</protein>
<feature type="compositionally biased region" description="Basic residues" evidence="6">
    <location>
        <begin position="203"/>
        <end position="215"/>
    </location>
</feature>
<proteinExistence type="inferred from homology"/>
<dbReference type="PROSITE" id="PS00636">
    <property type="entry name" value="DNAJ_1"/>
    <property type="match status" value="1"/>
</dbReference>
<dbReference type="FunFam" id="2.10.230.10:FF:000001">
    <property type="entry name" value="DnaJ subfamily A member 2"/>
    <property type="match status" value="1"/>
</dbReference>
<dbReference type="SMART" id="SM00271">
    <property type="entry name" value="DnaJ"/>
    <property type="match status" value="1"/>
</dbReference>
<dbReference type="OrthoDB" id="10256793at2759"/>
<dbReference type="PANTHER" id="PTHR43096:SF10">
    <property type="entry name" value="CHAPERONE PROTEIN DNAJ A6, CHLOROPLASTIC"/>
    <property type="match status" value="1"/>
</dbReference>
<evidence type="ECO:0000256" key="4">
    <source>
        <dbReference type="ARBA" id="ARBA00022833"/>
    </source>
</evidence>
<dbReference type="PRINTS" id="PR00625">
    <property type="entry name" value="JDOMAIN"/>
</dbReference>
<dbReference type="Proteomes" id="UP000604046">
    <property type="component" value="Unassembled WGS sequence"/>
</dbReference>
<keyword evidence="1 5" id="KW-0479">Metal-binding</keyword>
<dbReference type="Gene3D" id="1.10.287.110">
    <property type="entry name" value="DnaJ domain"/>
    <property type="match status" value="1"/>
</dbReference>
<dbReference type="GO" id="GO:0005737">
    <property type="term" value="C:cytoplasm"/>
    <property type="evidence" value="ECO:0007669"/>
    <property type="project" value="TreeGrafter"/>
</dbReference>
<dbReference type="EMBL" id="CAJNDS010002321">
    <property type="protein sequence ID" value="CAE7430925.1"/>
    <property type="molecule type" value="Genomic_DNA"/>
</dbReference>
<dbReference type="InterPro" id="IPR036869">
    <property type="entry name" value="J_dom_sf"/>
</dbReference>
<dbReference type="InterPro" id="IPR012724">
    <property type="entry name" value="DnaJ"/>
</dbReference>
<dbReference type="GO" id="GO:0008270">
    <property type="term" value="F:zinc ion binding"/>
    <property type="evidence" value="ECO:0007669"/>
    <property type="project" value="UniProtKB-KW"/>
</dbReference>
<dbReference type="Pfam" id="PF00684">
    <property type="entry name" value="DnaJ_CXXCXGXG"/>
    <property type="match status" value="1"/>
</dbReference>
<evidence type="ECO:0000256" key="1">
    <source>
        <dbReference type="ARBA" id="ARBA00022723"/>
    </source>
</evidence>
<accession>A0A812RAH7</accession>
<dbReference type="InterPro" id="IPR018253">
    <property type="entry name" value="DnaJ_domain_CS"/>
</dbReference>
<dbReference type="PROSITE" id="PS51188">
    <property type="entry name" value="ZF_CR"/>
    <property type="match status" value="1"/>
</dbReference>
<evidence type="ECO:0000256" key="5">
    <source>
        <dbReference type="PROSITE-ProRule" id="PRU00546"/>
    </source>
</evidence>
<name>A0A812RAH7_9DINO</name>
<evidence type="ECO:0000259" key="7">
    <source>
        <dbReference type="PROSITE" id="PS50076"/>
    </source>
</evidence>
<feature type="zinc finger region" description="CR-type" evidence="5">
    <location>
        <begin position="235"/>
        <end position="318"/>
    </location>
</feature>
<dbReference type="GO" id="GO:0042026">
    <property type="term" value="P:protein refolding"/>
    <property type="evidence" value="ECO:0007669"/>
    <property type="project" value="TreeGrafter"/>
</dbReference>
<sequence>MDNAFLVTSRLQLPQALRHRNAVQPNLESSARRLLDHDVLAGASCASCQTLGLVLCAISLRRSQRPRGCRGLARCARGVIDYYDVLGVSKNANEREIKSSFRKLARQYHPDINQEPGAQEKFQQIAKAYEVLSDSQKRQRYNQFGDGGLEGMSPGSDLSDVDLDDILGDVFSSFFGGRPSDPPRGAGVGSDFREGPRTTGRSSRTRASRARRTRAQKGSDLQCRVEIPFEVACFGGRHVVRINREELCETCNGQGTNAKGEKNQLCRRCGGAGVTVQFQQTPLGGMETPQACPKCKGSGIDPKATCQACSGKGTQSITREVAVNIPVGCNAGSRLRVRAEGDKGTRGGPPGDLYLTLKIGRSEEFVRDGADIYSEQVISVFDAMLGASVQISTVDGKAAVKVPAGTQPGATMRLQGRGVPKLGLEGERGDHYVTLRVEVPRRLDCDQRDLVTHLRDVCHLDGEELPDINGDPDTL</sequence>
<evidence type="ECO:0000313" key="10">
    <source>
        <dbReference type="Proteomes" id="UP000604046"/>
    </source>
</evidence>
<keyword evidence="2" id="KW-0677">Repeat</keyword>
<dbReference type="GO" id="GO:0005524">
    <property type="term" value="F:ATP binding"/>
    <property type="evidence" value="ECO:0007669"/>
    <property type="project" value="InterPro"/>
</dbReference>
<dbReference type="CDD" id="cd10747">
    <property type="entry name" value="DnaJ_C"/>
    <property type="match status" value="1"/>
</dbReference>
<organism evidence="9 10">
    <name type="scientific">Symbiodinium natans</name>
    <dbReference type="NCBI Taxonomy" id="878477"/>
    <lineage>
        <taxon>Eukaryota</taxon>
        <taxon>Sar</taxon>
        <taxon>Alveolata</taxon>
        <taxon>Dinophyceae</taxon>
        <taxon>Suessiales</taxon>
        <taxon>Symbiodiniaceae</taxon>
        <taxon>Symbiodinium</taxon>
    </lineage>
</organism>
<reference evidence="9" key="1">
    <citation type="submission" date="2021-02" db="EMBL/GenBank/DDBJ databases">
        <authorList>
            <person name="Dougan E. K."/>
            <person name="Rhodes N."/>
            <person name="Thang M."/>
            <person name="Chan C."/>
        </authorList>
    </citation>
    <scope>NUCLEOTIDE SEQUENCE</scope>
</reference>
<feature type="domain" description="J" evidence="7">
    <location>
        <begin position="81"/>
        <end position="145"/>
    </location>
</feature>
<dbReference type="InterPro" id="IPR001305">
    <property type="entry name" value="HSP_DnaJ_Cys-rich_dom"/>
</dbReference>
<dbReference type="InterPro" id="IPR008971">
    <property type="entry name" value="HSP40/DnaJ_pept-bd"/>
</dbReference>
<evidence type="ECO:0000256" key="6">
    <source>
        <dbReference type="SAM" id="MobiDB-lite"/>
    </source>
</evidence>
<dbReference type="InterPro" id="IPR002939">
    <property type="entry name" value="DnaJ_C"/>
</dbReference>
<evidence type="ECO:0000313" key="9">
    <source>
        <dbReference type="EMBL" id="CAE7430925.1"/>
    </source>
</evidence>
<dbReference type="FunFam" id="2.60.260.20:FF:000005">
    <property type="entry name" value="Chaperone protein dnaJ 1, mitochondrial"/>
    <property type="match status" value="1"/>
</dbReference>
<dbReference type="Gene3D" id="2.60.260.20">
    <property type="entry name" value="Urease metallochaperone UreE, N-terminal domain"/>
    <property type="match status" value="2"/>
</dbReference>
<comment type="caution">
    <text evidence="9">The sequence shown here is derived from an EMBL/GenBank/DDBJ whole genome shotgun (WGS) entry which is preliminary data.</text>
</comment>
<dbReference type="GO" id="GO:0009408">
    <property type="term" value="P:response to heat"/>
    <property type="evidence" value="ECO:0007669"/>
    <property type="project" value="InterPro"/>
</dbReference>
<dbReference type="InterPro" id="IPR036410">
    <property type="entry name" value="HSP_DnaJ_Cys-rich_dom_sf"/>
</dbReference>
<dbReference type="GO" id="GO:0051082">
    <property type="term" value="F:unfolded protein binding"/>
    <property type="evidence" value="ECO:0007669"/>
    <property type="project" value="InterPro"/>
</dbReference>
<dbReference type="PANTHER" id="PTHR43096">
    <property type="entry name" value="DNAJ HOMOLOG 1, MITOCHONDRIAL-RELATED"/>
    <property type="match status" value="1"/>
</dbReference>
<feature type="region of interest" description="Disordered" evidence="6">
    <location>
        <begin position="174"/>
        <end position="217"/>
    </location>
</feature>
<evidence type="ECO:0000256" key="2">
    <source>
        <dbReference type="ARBA" id="ARBA00022737"/>
    </source>
</evidence>